<sequence length="132" mass="15174">MNSGSTFLPTHKEIEKLVHMLKDVGMLDRLENLLQEIRPTLKDEITDEIELTNEQATQWSQRIRDIMVGADIIPEDVEFRSDEQEAVAQELVEKLGLGDVIEKLGKSARLKHRIARSIVAYFRGRDELTMTK</sequence>
<organism evidence="1 2">
    <name type="scientific">Coniosporium uncinatum</name>
    <dbReference type="NCBI Taxonomy" id="93489"/>
    <lineage>
        <taxon>Eukaryota</taxon>
        <taxon>Fungi</taxon>
        <taxon>Dikarya</taxon>
        <taxon>Ascomycota</taxon>
        <taxon>Pezizomycotina</taxon>
        <taxon>Dothideomycetes</taxon>
        <taxon>Dothideomycetes incertae sedis</taxon>
        <taxon>Coniosporium</taxon>
    </lineage>
</organism>
<evidence type="ECO:0000313" key="2">
    <source>
        <dbReference type="Proteomes" id="UP001186974"/>
    </source>
</evidence>
<evidence type="ECO:0000313" key="1">
    <source>
        <dbReference type="EMBL" id="KAK3082057.1"/>
    </source>
</evidence>
<reference evidence="1" key="1">
    <citation type="submission" date="2024-09" db="EMBL/GenBank/DDBJ databases">
        <title>Black Yeasts Isolated from many extreme environments.</title>
        <authorList>
            <person name="Coleine C."/>
            <person name="Stajich J.E."/>
            <person name="Selbmann L."/>
        </authorList>
    </citation>
    <scope>NUCLEOTIDE SEQUENCE</scope>
    <source>
        <strain evidence="1">CCFEE 5737</strain>
    </source>
</reference>
<accession>A0ACC3DYW2</accession>
<dbReference type="EMBL" id="JAWDJW010000014">
    <property type="protein sequence ID" value="KAK3082057.1"/>
    <property type="molecule type" value="Genomic_DNA"/>
</dbReference>
<gene>
    <name evidence="1" type="ORF">LTS18_005820</name>
</gene>
<proteinExistence type="predicted"/>
<comment type="caution">
    <text evidence="1">The sequence shown here is derived from an EMBL/GenBank/DDBJ whole genome shotgun (WGS) entry which is preliminary data.</text>
</comment>
<protein>
    <submittedName>
        <fullName evidence="1">Uncharacterized protein</fullName>
    </submittedName>
</protein>
<keyword evidence="2" id="KW-1185">Reference proteome</keyword>
<name>A0ACC3DYW2_9PEZI</name>
<dbReference type="Proteomes" id="UP001186974">
    <property type="component" value="Unassembled WGS sequence"/>
</dbReference>